<name>A0A1V8Q859_9BIFI</name>
<accession>A0A1V8Q859</accession>
<dbReference type="InterPro" id="IPR036237">
    <property type="entry name" value="Xyl_isomerase-like_sf"/>
</dbReference>
<dbReference type="PANTHER" id="PTHR12110:SF41">
    <property type="entry name" value="INOSOSE DEHYDRATASE"/>
    <property type="match status" value="1"/>
</dbReference>
<organism evidence="2 3">
    <name type="scientific">Bifidobacterium dentium</name>
    <dbReference type="NCBI Taxonomy" id="1689"/>
    <lineage>
        <taxon>Bacteria</taxon>
        <taxon>Bacillati</taxon>
        <taxon>Actinomycetota</taxon>
        <taxon>Actinomycetes</taxon>
        <taxon>Bifidobacteriales</taxon>
        <taxon>Bifidobacteriaceae</taxon>
        <taxon>Bifidobacterium</taxon>
    </lineage>
</organism>
<feature type="domain" description="Xylose isomerase-like TIM barrel" evidence="1">
    <location>
        <begin position="80"/>
        <end position="233"/>
    </location>
</feature>
<reference evidence="2 3" key="1">
    <citation type="journal article" date="2019" name="Nat. Med.">
        <title>A library of human gut bacterial isolates paired with longitudinal multiomics data enables mechanistic microbiome research.</title>
        <authorList>
            <person name="Poyet M."/>
            <person name="Groussin M."/>
            <person name="Gibbons S.M."/>
            <person name="Avila-Pacheco J."/>
            <person name="Jiang X."/>
            <person name="Kearney S.M."/>
            <person name="Perrotta A.R."/>
            <person name="Berdy B."/>
            <person name="Zhao S."/>
            <person name="Lieberman T.D."/>
            <person name="Swanson P.K."/>
            <person name="Smith M."/>
            <person name="Roesemann S."/>
            <person name="Alexander J.E."/>
            <person name="Rich S.A."/>
            <person name="Livny J."/>
            <person name="Vlamakis H."/>
            <person name="Clish C."/>
            <person name="Bullock K."/>
            <person name="Deik A."/>
            <person name="Scott J."/>
            <person name="Pierce K.A."/>
            <person name="Xavier R.J."/>
            <person name="Alm E.J."/>
        </authorList>
    </citation>
    <scope>NUCLEOTIDE SEQUENCE [LARGE SCALE GENOMIC DNA]</scope>
    <source>
        <strain evidence="2 3">BIOML-A2</strain>
    </source>
</reference>
<protein>
    <submittedName>
        <fullName evidence="2">Sugar phosphate isomerase/epimerase</fullName>
    </submittedName>
</protein>
<gene>
    <name evidence="2" type="ORF">GBB04_03855</name>
</gene>
<dbReference type="GO" id="GO:0016853">
    <property type="term" value="F:isomerase activity"/>
    <property type="evidence" value="ECO:0007669"/>
    <property type="project" value="UniProtKB-KW"/>
</dbReference>
<dbReference type="EMBL" id="WDPD01000003">
    <property type="protein sequence ID" value="KAB7461602.1"/>
    <property type="molecule type" value="Genomic_DNA"/>
</dbReference>
<evidence type="ECO:0000313" key="3">
    <source>
        <dbReference type="Proteomes" id="UP000429211"/>
    </source>
</evidence>
<dbReference type="Proteomes" id="UP000429211">
    <property type="component" value="Unassembled WGS sequence"/>
</dbReference>
<dbReference type="InterPro" id="IPR050312">
    <property type="entry name" value="IolE/XylAMocC-like"/>
</dbReference>
<sequence>MNIIGINTLVYMDALRDGATQSELLGSIAELGVTLAEVRREYIAGDDEFNAIANAARINGLRLFYSVPESITVNGDVNPRFEEFLDEAQRMGASNVKFNQGDINNVDLEVLRRIDESSAAHGVTLTIENDQTPENGTFACTSASLDHIVANGGKVGYTFDLGNWYWRDEDAVRAFDRLLPYITVFHLKNVNGASDKTQLATTMLEDGVIDWKKMLQRLPETVPVFLEFPIPSDRLAEQLSIVRNAVNQASH</sequence>
<dbReference type="InterPro" id="IPR013022">
    <property type="entry name" value="Xyl_isomerase-like_TIM-brl"/>
</dbReference>
<dbReference type="AlphaFoldDB" id="A0A1V8Q859"/>
<evidence type="ECO:0000259" key="1">
    <source>
        <dbReference type="Pfam" id="PF01261"/>
    </source>
</evidence>
<dbReference type="RefSeq" id="WP_003843015.1">
    <property type="nucleotide sequence ID" value="NZ_BCYE01000022.1"/>
</dbReference>
<dbReference type="SUPFAM" id="SSF51658">
    <property type="entry name" value="Xylose isomerase-like"/>
    <property type="match status" value="1"/>
</dbReference>
<comment type="caution">
    <text evidence="2">The sequence shown here is derived from an EMBL/GenBank/DDBJ whole genome shotgun (WGS) entry which is preliminary data.</text>
</comment>
<dbReference type="Pfam" id="PF01261">
    <property type="entry name" value="AP_endonuc_2"/>
    <property type="match status" value="1"/>
</dbReference>
<keyword evidence="2" id="KW-0413">Isomerase</keyword>
<dbReference type="Gene3D" id="3.20.20.150">
    <property type="entry name" value="Divalent-metal-dependent TIM barrel enzymes"/>
    <property type="match status" value="1"/>
</dbReference>
<evidence type="ECO:0000313" key="2">
    <source>
        <dbReference type="EMBL" id="KAB7461602.1"/>
    </source>
</evidence>
<dbReference type="PANTHER" id="PTHR12110">
    <property type="entry name" value="HYDROXYPYRUVATE ISOMERASE"/>
    <property type="match status" value="1"/>
</dbReference>
<proteinExistence type="predicted"/>